<dbReference type="OrthoDB" id="7251025at2"/>
<evidence type="ECO:0000313" key="1">
    <source>
        <dbReference type="EMBL" id="ABS62094.1"/>
    </source>
</evidence>
<dbReference type="eggNOG" id="ENOG502Z9C7">
    <property type="taxonomic scope" value="Bacteria"/>
</dbReference>
<organism evidence="1 2">
    <name type="scientific">Parvibaculum lavamentivorans (strain DS-1 / DSM 13023 / NCIMB 13966)</name>
    <dbReference type="NCBI Taxonomy" id="402881"/>
    <lineage>
        <taxon>Bacteria</taxon>
        <taxon>Pseudomonadati</taxon>
        <taxon>Pseudomonadota</taxon>
        <taxon>Alphaproteobacteria</taxon>
        <taxon>Hyphomicrobiales</taxon>
        <taxon>Parvibaculaceae</taxon>
        <taxon>Parvibaculum</taxon>
    </lineage>
</organism>
<dbReference type="RefSeq" id="WP_011995385.1">
    <property type="nucleotide sequence ID" value="NC_009719.1"/>
</dbReference>
<dbReference type="KEGG" id="pla:Plav_0471"/>
<dbReference type="STRING" id="402881.Plav_0471"/>
<accession>A7HQB1</accession>
<keyword evidence="2" id="KW-1185">Reference proteome</keyword>
<reference evidence="1 2" key="1">
    <citation type="journal article" date="2011" name="Stand. Genomic Sci.">
        <title>Complete genome sequence of Parvibaculum lavamentivorans type strain (DS-1(T)).</title>
        <authorList>
            <person name="Schleheck D."/>
            <person name="Weiss M."/>
            <person name="Pitluck S."/>
            <person name="Bruce D."/>
            <person name="Land M.L."/>
            <person name="Han S."/>
            <person name="Saunders E."/>
            <person name="Tapia R."/>
            <person name="Detter C."/>
            <person name="Brettin T."/>
            <person name="Han J."/>
            <person name="Woyke T."/>
            <person name="Goodwin L."/>
            <person name="Pennacchio L."/>
            <person name="Nolan M."/>
            <person name="Cook A.M."/>
            <person name="Kjelleberg S."/>
            <person name="Thomas T."/>
        </authorList>
    </citation>
    <scope>NUCLEOTIDE SEQUENCE [LARGE SCALE GENOMIC DNA]</scope>
    <source>
        <strain evidence="2">DS-1 / DSM 13023 / NCIMB 13966</strain>
    </source>
</reference>
<dbReference type="AlphaFoldDB" id="A7HQB1"/>
<gene>
    <name evidence="1" type="ordered locus">Plav_0471</name>
</gene>
<sequence length="339" mass="37912">MAASETELNAWRASAELHQKFLTGLILRAVAFKGAEAATELNFRTFRAQHLEKFRAGYKSLGLDKLPPAVACAQYIYLANHVGGVKCEFIPESDRKAWVRYLPPRWIWDGAAICAVPNDVSIAFMRGFHSQVGVSLGNPNLGFVCTAITTRVDPCLEGYFIEEDRSLDEDERLRFRFDERGPDVDTAKLPHVAWSEERMVKAKRNYAVQYIRSILPAAVSLFGEDEARKLGWETGHLIGMQCYDTTAAFTDVKGNDAQAFARYLATLLDAGGDAAEVDGATLRTRSWRMMAGKEGVTSACFDAWNALWEGALAVHNRRLRLEVTSRMDKGADHWGWRIV</sequence>
<dbReference type="HOGENOM" id="CLU_762144_0_0_5"/>
<evidence type="ECO:0000313" key="2">
    <source>
        <dbReference type="Proteomes" id="UP000006377"/>
    </source>
</evidence>
<protein>
    <submittedName>
        <fullName evidence="1">Uncharacterized protein</fullName>
    </submittedName>
</protein>
<proteinExistence type="predicted"/>
<dbReference type="Proteomes" id="UP000006377">
    <property type="component" value="Chromosome"/>
</dbReference>
<name>A7HQB1_PARL1</name>
<dbReference type="EMBL" id="CP000774">
    <property type="protein sequence ID" value="ABS62094.1"/>
    <property type="molecule type" value="Genomic_DNA"/>
</dbReference>